<dbReference type="Gene3D" id="3.40.50.300">
    <property type="entry name" value="P-loop containing nucleotide triphosphate hydrolases"/>
    <property type="match status" value="1"/>
</dbReference>
<gene>
    <name evidence="2" type="ORF">JCM9157_1284</name>
</gene>
<proteinExistence type="predicted"/>
<evidence type="ECO:0000313" key="3">
    <source>
        <dbReference type="Proteomes" id="UP000018896"/>
    </source>
</evidence>
<feature type="domain" description="Deoxynucleoside kinase" evidence="1">
    <location>
        <begin position="15"/>
        <end position="68"/>
    </location>
</feature>
<dbReference type="AlphaFoldDB" id="W4QSC2"/>
<evidence type="ECO:0000313" key="2">
    <source>
        <dbReference type="EMBL" id="GAE34239.1"/>
    </source>
</evidence>
<dbReference type="EMBL" id="BAUV01000006">
    <property type="protein sequence ID" value="GAE34239.1"/>
    <property type="molecule type" value="Genomic_DNA"/>
</dbReference>
<dbReference type="GO" id="GO:0016301">
    <property type="term" value="F:kinase activity"/>
    <property type="evidence" value="ECO:0007669"/>
    <property type="project" value="UniProtKB-KW"/>
</dbReference>
<dbReference type="eggNOG" id="COG1428">
    <property type="taxonomic scope" value="Bacteria"/>
</dbReference>
<dbReference type="InterPro" id="IPR027417">
    <property type="entry name" value="P-loop_NTPase"/>
</dbReference>
<name>W4QSC2_HALA3</name>
<evidence type="ECO:0000259" key="1">
    <source>
        <dbReference type="Pfam" id="PF01712"/>
    </source>
</evidence>
<accession>W4QSC2</accession>
<organism evidence="2 3">
    <name type="scientific">Halalkalibacter akibai (strain ATCC 43226 / DSM 21942 / CIP 109018 / JCM 9157 / 1139)</name>
    <name type="common">Bacillus akibai</name>
    <dbReference type="NCBI Taxonomy" id="1236973"/>
    <lineage>
        <taxon>Bacteria</taxon>
        <taxon>Bacillati</taxon>
        <taxon>Bacillota</taxon>
        <taxon>Bacilli</taxon>
        <taxon>Bacillales</taxon>
        <taxon>Bacillaceae</taxon>
        <taxon>Halalkalibacter</taxon>
    </lineage>
</organism>
<dbReference type="InterPro" id="IPR031314">
    <property type="entry name" value="DNK_dom"/>
</dbReference>
<keyword evidence="3" id="KW-1185">Reference proteome</keyword>
<dbReference type="Pfam" id="PF01712">
    <property type="entry name" value="dNK"/>
    <property type="match status" value="1"/>
</dbReference>
<dbReference type="STRING" id="1236973.JCM9157_1284"/>
<dbReference type="Proteomes" id="UP000018896">
    <property type="component" value="Unassembled WGS sequence"/>
</dbReference>
<comment type="caution">
    <text evidence="2">The sequence shown here is derived from an EMBL/GenBank/DDBJ whole genome shotgun (WGS) entry which is preliminary data.</text>
</comment>
<sequence length="69" mass="7917">MNLRAKYNIPENAIITIAGTVGVGKSTMTKTLAKALGFQTSFENVDHNPYLDKFYADFERWSFIFKFTF</sequence>
<dbReference type="SUPFAM" id="SSF52540">
    <property type="entry name" value="P-loop containing nucleoside triphosphate hydrolases"/>
    <property type="match status" value="1"/>
</dbReference>
<protein>
    <submittedName>
        <fullName evidence="2">Deoxyadenosine kinase</fullName>
    </submittedName>
</protein>
<keyword evidence="2" id="KW-0418">Kinase</keyword>
<keyword evidence="2" id="KW-0808">Transferase</keyword>
<reference evidence="2 3" key="1">
    <citation type="journal article" date="2014" name="Genome Announc.">
        <title>Draft Genome Sequences of Three Alkaliphilic Bacillus Strains, Bacillus wakoensis JCM 9140T, Bacillus akibai JCM 9157T, and Bacillus hemicellulosilyticus JCM 9152T.</title>
        <authorList>
            <person name="Yuki M."/>
            <person name="Oshima K."/>
            <person name="Suda W."/>
            <person name="Oshida Y."/>
            <person name="Kitamura K."/>
            <person name="Iida T."/>
            <person name="Hattori M."/>
            <person name="Ohkuma M."/>
        </authorList>
    </citation>
    <scope>NUCLEOTIDE SEQUENCE [LARGE SCALE GENOMIC DNA]</scope>
    <source>
        <strain evidence="2 3">JCM 9157</strain>
    </source>
</reference>